<dbReference type="PANTHER" id="PTHR20863">
    <property type="entry name" value="ACYL CARRIER PROTEIN"/>
    <property type="match status" value="1"/>
</dbReference>
<dbReference type="PANTHER" id="PTHR20863:SF76">
    <property type="entry name" value="CARRIER DOMAIN-CONTAINING PROTEIN"/>
    <property type="match status" value="1"/>
</dbReference>
<dbReference type="EMBL" id="MHCZ01000027">
    <property type="protein sequence ID" value="OGY29586.1"/>
    <property type="molecule type" value="Genomic_DNA"/>
</dbReference>
<reference evidence="5 6" key="1">
    <citation type="journal article" date="2016" name="Nat. Commun.">
        <title>Thousands of microbial genomes shed light on interconnected biogeochemical processes in an aquifer system.</title>
        <authorList>
            <person name="Anantharaman K."/>
            <person name="Brown C.T."/>
            <person name="Hug L.A."/>
            <person name="Sharon I."/>
            <person name="Castelle C.J."/>
            <person name="Probst A.J."/>
            <person name="Thomas B.C."/>
            <person name="Singh A."/>
            <person name="Wilkins M.J."/>
            <person name="Karaoz U."/>
            <person name="Brodie E.L."/>
            <person name="Williams K.H."/>
            <person name="Hubbard S.S."/>
            <person name="Banfield J.F."/>
        </authorList>
    </citation>
    <scope>NUCLEOTIDE SEQUENCE [LARGE SCALE GENOMIC DNA]</scope>
</reference>
<dbReference type="NCBIfam" id="NF002150">
    <property type="entry name" value="PRK00982.1-4"/>
    <property type="match status" value="1"/>
</dbReference>
<feature type="domain" description="Carrier" evidence="4">
    <location>
        <begin position="1"/>
        <end position="76"/>
    </location>
</feature>
<comment type="similarity">
    <text evidence="3">Belongs to the acyl carrier protein (ACP) family.</text>
</comment>
<dbReference type="AlphaFoldDB" id="A0A1G1WPB7"/>
<evidence type="ECO:0000313" key="6">
    <source>
        <dbReference type="Proteomes" id="UP000178068"/>
    </source>
</evidence>
<dbReference type="NCBIfam" id="NF002148">
    <property type="entry name" value="PRK00982.1-2"/>
    <property type="match status" value="1"/>
</dbReference>
<comment type="pathway">
    <text evidence="3">Lipid metabolism; fatty acid biosynthesis.</text>
</comment>
<keyword evidence="3" id="KW-0276">Fatty acid metabolism</keyword>
<evidence type="ECO:0000256" key="3">
    <source>
        <dbReference type="HAMAP-Rule" id="MF_01217"/>
    </source>
</evidence>
<keyword evidence="3" id="KW-0443">Lipid metabolism</keyword>
<keyword evidence="3" id="KW-0444">Lipid biosynthesis</keyword>
<comment type="PTM">
    <text evidence="3">4'-phosphopantetheine is transferred from CoA to a specific serine of apo-ACP by AcpS. This modification is essential for activity because fatty acids are bound in thioester linkage to the sulfhydryl of the prosthetic group.</text>
</comment>
<evidence type="ECO:0000313" key="5">
    <source>
        <dbReference type="EMBL" id="OGY29586.1"/>
    </source>
</evidence>
<dbReference type="InterPro" id="IPR003231">
    <property type="entry name" value="ACP"/>
</dbReference>
<dbReference type="InterPro" id="IPR036736">
    <property type="entry name" value="ACP-like_sf"/>
</dbReference>
<dbReference type="GO" id="GO:0009245">
    <property type="term" value="P:lipid A biosynthetic process"/>
    <property type="evidence" value="ECO:0007669"/>
    <property type="project" value="TreeGrafter"/>
</dbReference>
<evidence type="ECO:0000256" key="1">
    <source>
        <dbReference type="ARBA" id="ARBA00022450"/>
    </source>
</evidence>
<organism evidence="5 6">
    <name type="scientific">Candidatus Woykebacteria bacterium RIFCSPHIGHO2_12_FULL_45_10</name>
    <dbReference type="NCBI Taxonomy" id="1802603"/>
    <lineage>
        <taxon>Bacteria</taxon>
        <taxon>Candidatus Woykeibacteriota</taxon>
    </lineage>
</organism>
<dbReference type="GO" id="GO:0000035">
    <property type="term" value="F:acyl binding"/>
    <property type="evidence" value="ECO:0007669"/>
    <property type="project" value="TreeGrafter"/>
</dbReference>
<dbReference type="STRING" id="1802603.A3F35_02815"/>
<dbReference type="PROSITE" id="PS50075">
    <property type="entry name" value="CARRIER"/>
    <property type="match status" value="1"/>
</dbReference>
<comment type="subcellular location">
    <subcellularLocation>
        <location evidence="3">Cytoplasm</location>
    </subcellularLocation>
</comment>
<gene>
    <name evidence="3" type="primary">acpP</name>
    <name evidence="5" type="ORF">A3F35_02815</name>
</gene>
<dbReference type="UniPathway" id="UPA00094"/>
<evidence type="ECO:0000259" key="4">
    <source>
        <dbReference type="PROSITE" id="PS50075"/>
    </source>
</evidence>
<dbReference type="GO" id="GO:0016020">
    <property type="term" value="C:membrane"/>
    <property type="evidence" value="ECO:0007669"/>
    <property type="project" value="GOC"/>
</dbReference>
<comment type="function">
    <text evidence="3">Carrier of the growing fatty acid chain in fatty acid biosynthesis.</text>
</comment>
<dbReference type="GO" id="GO:0000036">
    <property type="term" value="F:acyl carrier activity"/>
    <property type="evidence" value="ECO:0007669"/>
    <property type="project" value="UniProtKB-UniRule"/>
</dbReference>
<name>A0A1G1WPB7_9BACT</name>
<dbReference type="Gene3D" id="1.10.1200.10">
    <property type="entry name" value="ACP-like"/>
    <property type="match status" value="1"/>
</dbReference>
<proteinExistence type="inferred from homology"/>
<dbReference type="GO" id="GO:0005829">
    <property type="term" value="C:cytosol"/>
    <property type="evidence" value="ECO:0007669"/>
    <property type="project" value="TreeGrafter"/>
</dbReference>
<dbReference type="SUPFAM" id="SSF47336">
    <property type="entry name" value="ACP-like"/>
    <property type="match status" value="1"/>
</dbReference>
<keyword evidence="3" id="KW-0963">Cytoplasm</keyword>
<keyword evidence="1 3" id="KW-0596">Phosphopantetheine</keyword>
<accession>A0A1G1WPB7</accession>
<comment type="caution">
    <text evidence="5">The sequence shown here is derived from an EMBL/GenBank/DDBJ whole genome shotgun (WGS) entry which is preliminary data.</text>
</comment>
<keyword evidence="2 3" id="KW-0597">Phosphoprotein</keyword>
<protein>
    <recommendedName>
        <fullName evidence="3">Acyl carrier protein</fullName>
        <shortName evidence="3">ACP</shortName>
    </recommendedName>
</protein>
<evidence type="ECO:0000256" key="2">
    <source>
        <dbReference type="ARBA" id="ARBA00022553"/>
    </source>
</evidence>
<comment type="caution">
    <text evidence="3">Lacks conserved residue(s) required for the propagation of feature annotation.</text>
</comment>
<dbReference type="Pfam" id="PF00550">
    <property type="entry name" value="PP-binding"/>
    <property type="match status" value="1"/>
</dbReference>
<dbReference type="Proteomes" id="UP000178068">
    <property type="component" value="Unassembled WGS sequence"/>
</dbReference>
<sequence>MTTFEKLRRIIANYLGVEEAEIKLESHLQDDLNSDPLSLADLVVSIEDEFKITIPREETMKFNTVEDIVSFVADQIGDV</sequence>
<dbReference type="InterPro" id="IPR009081">
    <property type="entry name" value="PP-bd_ACP"/>
</dbReference>
<dbReference type="HAMAP" id="MF_01217">
    <property type="entry name" value="Acyl_carrier"/>
    <property type="match status" value="1"/>
</dbReference>
<keyword evidence="3" id="KW-0275">Fatty acid biosynthesis</keyword>